<dbReference type="SUPFAM" id="SSF46946">
    <property type="entry name" value="S13-like H2TH domain"/>
    <property type="match status" value="1"/>
</dbReference>
<keyword evidence="1" id="KW-0175">Coiled coil</keyword>
<dbReference type="Pfam" id="PF05670">
    <property type="entry name" value="NFACT-R_1"/>
    <property type="match status" value="1"/>
</dbReference>
<dbReference type="InterPro" id="IPR010979">
    <property type="entry name" value="Ribosomal_uS13-like_H2TH"/>
</dbReference>
<evidence type="ECO:0000256" key="1">
    <source>
        <dbReference type="SAM" id="Coils"/>
    </source>
</evidence>
<accession>A0A429GQI0</accession>
<dbReference type="InterPro" id="IPR051608">
    <property type="entry name" value="RQC_Subunit_NEMF"/>
</dbReference>
<dbReference type="PANTHER" id="PTHR15239:SF6">
    <property type="entry name" value="RIBOSOME QUALITY CONTROL COMPLEX SUBUNIT NEMF"/>
    <property type="match status" value="1"/>
</dbReference>
<dbReference type="GO" id="GO:0043023">
    <property type="term" value="F:ribosomal large subunit binding"/>
    <property type="evidence" value="ECO:0007669"/>
    <property type="project" value="TreeGrafter"/>
</dbReference>
<dbReference type="Proteomes" id="UP000277582">
    <property type="component" value="Unassembled WGS sequence"/>
</dbReference>
<evidence type="ECO:0000313" key="3">
    <source>
        <dbReference type="EMBL" id="RSN76272.1"/>
    </source>
</evidence>
<dbReference type="NCBIfam" id="NF041120">
    <property type="entry name" value="RqcH_arch"/>
    <property type="match status" value="1"/>
</dbReference>
<dbReference type="PANTHER" id="PTHR15239">
    <property type="entry name" value="NUCLEAR EXPORT MEDIATOR FACTOR NEMF"/>
    <property type="match status" value="1"/>
</dbReference>
<organism evidence="3 4">
    <name type="scientific">Candidatus Methanodesulfokora washburnensis</name>
    <dbReference type="NCBI Taxonomy" id="2478471"/>
    <lineage>
        <taxon>Archaea</taxon>
        <taxon>Thermoproteota</taxon>
        <taxon>Candidatus Korarchaeia</taxon>
        <taxon>Candidatus Korarchaeia incertae sedis</taxon>
        <taxon>Candidatus Methanodesulfokora</taxon>
    </lineage>
</organism>
<dbReference type="GO" id="GO:0000049">
    <property type="term" value="F:tRNA binding"/>
    <property type="evidence" value="ECO:0007669"/>
    <property type="project" value="TreeGrafter"/>
</dbReference>
<protein>
    <submittedName>
        <fullName evidence="3">Fibronectin-binding domain-containing protein</fullName>
    </submittedName>
</protein>
<dbReference type="OrthoDB" id="10943at2157"/>
<dbReference type="EMBL" id="RCOS01000062">
    <property type="protein sequence ID" value="RSN76272.1"/>
    <property type="molecule type" value="Genomic_DNA"/>
</dbReference>
<proteinExistence type="predicted"/>
<dbReference type="GO" id="GO:0072344">
    <property type="term" value="P:rescue of stalled ribosome"/>
    <property type="evidence" value="ECO:0007669"/>
    <property type="project" value="TreeGrafter"/>
</dbReference>
<dbReference type="RefSeq" id="WP_125670895.1">
    <property type="nucleotide sequence ID" value="NZ_RCOS01000062.1"/>
</dbReference>
<sequence length="593" mass="68756">MERRSSLTGIEIKAIVDYLSQITGSYLKNFYHVGEFFTMSFSHGIGSRKELVILPGKSIFLTDRGIEKPEVPSKLAMAVRRRIKGSRLVEVSQIGMERVVSLLFSSEKGKFSVNIEIFGRGNLVLTNEDGIIELASSYRKFRDREIERGKPYLVPKSKFDLDSIEQMDIEIWKALTSLGIGPPYMNEVLGNTGLDPMRKLSEMSEEEISFLKKEILNLYNAMRNPTPVIYLQDGNYIDFSFIKLNYMKSNYKEFDDIMRMLEEYFWGFLEEKKGEKREESLEKARNRYLEEAKRMREMGDFIFSNIPALDLILDKVRKGLDDQAVMKIDRSRRSVVISLNNIEIELDYTLNAVKNAQKYYEMAKKLERKAEGIERIKEEKEEREVLTYRKRWYDDFRWFISSDGLMVLAGRDRNTNRILVNKHMEDDDLFFHVDMPGGAVVIVKCHGKSFGDATIEEAAVFAACFSRAWREKLSSADVYYVRGEQVRKHPPPGMFIPKGSFFIEGKREYRRVDLRLSIGIIRHEDELRLISSPPSASWRMIAHLNIRPGNITREKAVQVIKKELERRMGGMKLSLDPKEIIRAMPPGDVEIEG</sequence>
<name>A0A429GQI0_9CREN</name>
<dbReference type="AlphaFoldDB" id="A0A429GQI0"/>
<dbReference type="GO" id="GO:1990112">
    <property type="term" value="C:RQC complex"/>
    <property type="evidence" value="ECO:0007669"/>
    <property type="project" value="TreeGrafter"/>
</dbReference>
<evidence type="ECO:0000259" key="2">
    <source>
        <dbReference type="Pfam" id="PF05670"/>
    </source>
</evidence>
<evidence type="ECO:0000313" key="4">
    <source>
        <dbReference type="Proteomes" id="UP000277582"/>
    </source>
</evidence>
<feature type="coiled-coil region" evidence="1">
    <location>
        <begin position="356"/>
        <end position="383"/>
    </location>
</feature>
<comment type="caution">
    <text evidence="3">The sequence shown here is derived from an EMBL/GenBank/DDBJ whole genome shotgun (WGS) entry which is preliminary data.</text>
</comment>
<gene>
    <name evidence="3" type="ORF">D6D85_04800</name>
</gene>
<dbReference type="Gene3D" id="2.30.310.10">
    <property type="entry name" value="ibrinogen binding protein from staphylococcus aureus domain"/>
    <property type="match status" value="1"/>
</dbReference>
<dbReference type="Pfam" id="PF05833">
    <property type="entry name" value="NFACT_N"/>
    <property type="match status" value="1"/>
</dbReference>
<feature type="domain" description="NFACT RNA-binding" evidence="2">
    <location>
        <begin position="396"/>
        <end position="505"/>
    </location>
</feature>
<reference evidence="3 4" key="1">
    <citation type="submission" date="2018-10" db="EMBL/GenBank/DDBJ databases">
        <title>Co-occurring genomic capacity for anaerobic methane metabolism and dissimilatory sulfite reduction discovered in the Korarchaeota.</title>
        <authorList>
            <person name="Mckay L.J."/>
            <person name="Dlakic M."/>
            <person name="Fields M.W."/>
            <person name="Delmont T.O."/>
            <person name="Eren A.M."/>
            <person name="Jay Z.J."/>
            <person name="Klingelsmith K.B."/>
            <person name="Rusch D.B."/>
            <person name="Inskeep W.P."/>
        </authorList>
    </citation>
    <scope>NUCLEOTIDE SEQUENCE [LARGE SCALE GENOMIC DNA]</scope>
    <source>
        <strain evidence="3 4">MDKW</strain>
    </source>
</reference>
<keyword evidence="4" id="KW-1185">Reference proteome</keyword>
<dbReference type="InterPro" id="IPR008532">
    <property type="entry name" value="NFACT_RNA-bd"/>
</dbReference>